<proteinExistence type="predicted"/>
<accession>A0ABR3KX89</accession>
<dbReference type="CDD" id="cd00054">
    <property type="entry name" value="EGF_CA"/>
    <property type="match status" value="1"/>
</dbReference>
<dbReference type="SMART" id="SM00181">
    <property type="entry name" value="EGF"/>
    <property type="match status" value="2"/>
</dbReference>
<organism evidence="8 9">
    <name type="scientific">Trichinella spiralis</name>
    <name type="common">Trichina worm</name>
    <dbReference type="NCBI Taxonomy" id="6334"/>
    <lineage>
        <taxon>Eukaryota</taxon>
        <taxon>Metazoa</taxon>
        <taxon>Ecdysozoa</taxon>
        <taxon>Nematoda</taxon>
        <taxon>Enoplea</taxon>
        <taxon>Dorylaimia</taxon>
        <taxon>Trichinellida</taxon>
        <taxon>Trichinellidae</taxon>
        <taxon>Trichinella</taxon>
    </lineage>
</organism>
<evidence type="ECO:0000256" key="4">
    <source>
        <dbReference type="PROSITE-ProRule" id="PRU00076"/>
    </source>
</evidence>
<dbReference type="Proteomes" id="UP001558632">
    <property type="component" value="Unassembled WGS sequence"/>
</dbReference>
<dbReference type="Gene3D" id="2.10.25.10">
    <property type="entry name" value="Laminin"/>
    <property type="match status" value="2"/>
</dbReference>
<dbReference type="PROSITE" id="PS50026">
    <property type="entry name" value="EGF_3"/>
    <property type="match status" value="2"/>
</dbReference>
<keyword evidence="3 4" id="KW-1015">Disulfide bond</keyword>
<feature type="disulfide bond" evidence="4">
    <location>
        <begin position="107"/>
        <end position="116"/>
    </location>
</feature>
<evidence type="ECO:0000256" key="1">
    <source>
        <dbReference type="ARBA" id="ARBA00022536"/>
    </source>
</evidence>
<evidence type="ECO:0000313" key="9">
    <source>
        <dbReference type="Proteomes" id="UP001558632"/>
    </source>
</evidence>
<dbReference type="InterPro" id="IPR051022">
    <property type="entry name" value="Notch_Cell-Fate_Det"/>
</dbReference>
<protein>
    <submittedName>
        <fullName evidence="8">Protocadherin Fat</fullName>
    </submittedName>
</protein>
<feature type="compositionally biased region" description="Basic residues" evidence="5">
    <location>
        <begin position="276"/>
        <end position="287"/>
    </location>
</feature>
<keyword evidence="9" id="KW-1185">Reference proteome</keyword>
<evidence type="ECO:0000256" key="5">
    <source>
        <dbReference type="SAM" id="MobiDB-lite"/>
    </source>
</evidence>
<keyword evidence="2" id="KW-0677">Repeat</keyword>
<comment type="caution">
    <text evidence="8">The sequence shown here is derived from an EMBL/GenBank/DDBJ whole genome shotgun (WGS) entry which is preliminary data.</text>
</comment>
<name>A0ABR3KX89_TRISP</name>
<evidence type="ECO:0000313" key="8">
    <source>
        <dbReference type="EMBL" id="KAL1245213.1"/>
    </source>
</evidence>
<gene>
    <name evidence="8" type="ORF">TSPI_00185</name>
</gene>
<feature type="domain" description="EGF-like" evidence="7">
    <location>
        <begin position="80"/>
        <end position="117"/>
    </location>
</feature>
<keyword evidence="6" id="KW-0812">Transmembrane</keyword>
<feature type="disulfide bond" evidence="4">
    <location>
        <begin position="146"/>
        <end position="155"/>
    </location>
</feature>
<evidence type="ECO:0000256" key="3">
    <source>
        <dbReference type="ARBA" id="ARBA00023157"/>
    </source>
</evidence>
<evidence type="ECO:0000256" key="6">
    <source>
        <dbReference type="SAM" id="Phobius"/>
    </source>
</evidence>
<dbReference type="PANTHER" id="PTHR24049">
    <property type="entry name" value="CRUMBS FAMILY MEMBER"/>
    <property type="match status" value="1"/>
</dbReference>
<sequence>MVQLTNDEYTDCNETRVENCTYLLEAGDCKEFTYEVISEKEHPYGRDCEERNYGESCIVLRWICEQFGEFCEERMNCTDVVEVCQSNEQCLNEGVCVLLQSGNVCECDDQFFGTNCELKIGSCEKALCQNDAACLQVTNNAYKCDCSYKYEGTFCEKKLSTVEIYIRLITNSLAFQMALIIIVLIIIVFGCSLLIMAIRGHHIRKETSFERVLRTGLEKRRAVIAQYDAKHKFGNEKGTTQKSSSSAVGQEVHFGKFRIWNKLSVRSSDSEAASGSRKKSKSKKVRVSHRDATSNSVPIKVLY</sequence>
<comment type="caution">
    <text evidence="4">Lacks conserved residue(s) required for the propagation of feature annotation.</text>
</comment>
<feature type="region of interest" description="Disordered" evidence="5">
    <location>
        <begin position="266"/>
        <end position="303"/>
    </location>
</feature>
<dbReference type="EMBL" id="JBEUSY010000106">
    <property type="protein sequence ID" value="KAL1245213.1"/>
    <property type="molecule type" value="Genomic_DNA"/>
</dbReference>
<feature type="domain" description="EGF-like" evidence="7">
    <location>
        <begin position="119"/>
        <end position="156"/>
    </location>
</feature>
<evidence type="ECO:0000256" key="2">
    <source>
        <dbReference type="ARBA" id="ARBA00022737"/>
    </source>
</evidence>
<dbReference type="SUPFAM" id="SSF57196">
    <property type="entry name" value="EGF/Laminin"/>
    <property type="match status" value="2"/>
</dbReference>
<reference evidence="8 9" key="1">
    <citation type="submission" date="2024-07" db="EMBL/GenBank/DDBJ databases">
        <title>Enhanced genomic and transcriptomic resources for Trichinella pseudospiralis and T. spiralis underpin the discovery of pronounced molecular differences between stages and species.</title>
        <authorList>
            <person name="Pasi K.K."/>
            <person name="La Rosa G."/>
            <person name="Gomez-Morales M.A."/>
            <person name="Tosini F."/>
            <person name="Sumanam S."/>
            <person name="Young N.D."/>
            <person name="Chang B.C."/>
            <person name="Robin G.B."/>
        </authorList>
    </citation>
    <scope>NUCLEOTIDE SEQUENCE [LARGE SCALE GENOMIC DNA]</scope>
    <source>
        <strain evidence="8">ISS534</strain>
    </source>
</reference>
<dbReference type="PROSITE" id="PS00022">
    <property type="entry name" value="EGF_1"/>
    <property type="match status" value="2"/>
</dbReference>
<keyword evidence="6" id="KW-0472">Membrane</keyword>
<keyword evidence="1 4" id="KW-0245">EGF-like domain</keyword>
<keyword evidence="6" id="KW-1133">Transmembrane helix</keyword>
<dbReference type="InterPro" id="IPR000742">
    <property type="entry name" value="EGF"/>
</dbReference>
<feature type="transmembrane region" description="Helical" evidence="6">
    <location>
        <begin position="173"/>
        <end position="198"/>
    </location>
</feature>
<evidence type="ECO:0000259" key="7">
    <source>
        <dbReference type="PROSITE" id="PS50026"/>
    </source>
</evidence>